<dbReference type="AlphaFoldDB" id="A0A8S4N7P0"/>
<keyword evidence="2" id="KW-0472">Membrane</keyword>
<name>A0A8S4N7P0_OWEFU</name>
<dbReference type="PROSITE" id="PS00652">
    <property type="entry name" value="TNFR_NGFR_1"/>
    <property type="match status" value="1"/>
</dbReference>
<evidence type="ECO:0000256" key="3">
    <source>
        <dbReference type="SAM" id="SignalP"/>
    </source>
</evidence>
<protein>
    <recommendedName>
        <fullName evidence="4">TNFR-Cys domain-containing protein</fullName>
    </recommendedName>
</protein>
<dbReference type="Proteomes" id="UP000749559">
    <property type="component" value="Unassembled WGS sequence"/>
</dbReference>
<dbReference type="Pfam" id="PF00020">
    <property type="entry name" value="TNFR_c6"/>
    <property type="match status" value="1"/>
</dbReference>
<comment type="caution">
    <text evidence="5">The sequence shown here is derived from an EMBL/GenBank/DDBJ whole genome shotgun (WGS) entry which is preliminary data.</text>
</comment>
<feature type="chain" id="PRO_5035765003" description="TNFR-Cys domain-containing protein" evidence="3">
    <location>
        <begin position="22"/>
        <end position="184"/>
    </location>
</feature>
<gene>
    <name evidence="5" type="ORF">OFUS_LOCUS4474</name>
</gene>
<feature type="non-terminal residue" evidence="5">
    <location>
        <position position="184"/>
    </location>
</feature>
<feature type="signal peptide" evidence="3">
    <location>
        <begin position="1"/>
        <end position="21"/>
    </location>
</feature>
<evidence type="ECO:0000256" key="1">
    <source>
        <dbReference type="PROSITE-ProRule" id="PRU00206"/>
    </source>
</evidence>
<keyword evidence="2" id="KW-0812">Transmembrane</keyword>
<feature type="repeat" description="TNFR-Cys" evidence="1">
    <location>
        <begin position="51"/>
        <end position="93"/>
    </location>
</feature>
<feature type="domain" description="TNFR-Cys" evidence="4">
    <location>
        <begin position="51"/>
        <end position="93"/>
    </location>
</feature>
<accession>A0A8S4N7P0</accession>
<dbReference type="Gene3D" id="2.10.50.10">
    <property type="entry name" value="Tumor Necrosis Factor Receptor, subunit A, domain 2"/>
    <property type="match status" value="1"/>
</dbReference>
<proteinExistence type="predicted"/>
<keyword evidence="1" id="KW-1015">Disulfide bond</keyword>
<feature type="transmembrane region" description="Helical" evidence="2">
    <location>
        <begin position="137"/>
        <end position="155"/>
    </location>
</feature>
<keyword evidence="2" id="KW-1133">Transmembrane helix</keyword>
<keyword evidence="3" id="KW-0732">Signal</keyword>
<evidence type="ECO:0000313" key="6">
    <source>
        <dbReference type="Proteomes" id="UP000749559"/>
    </source>
</evidence>
<dbReference type="InterPro" id="IPR001368">
    <property type="entry name" value="TNFR/NGFR_Cys_rich_reg"/>
</dbReference>
<organism evidence="5 6">
    <name type="scientific">Owenia fusiformis</name>
    <name type="common">Polychaete worm</name>
    <dbReference type="NCBI Taxonomy" id="6347"/>
    <lineage>
        <taxon>Eukaryota</taxon>
        <taxon>Metazoa</taxon>
        <taxon>Spiralia</taxon>
        <taxon>Lophotrochozoa</taxon>
        <taxon>Annelida</taxon>
        <taxon>Polychaeta</taxon>
        <taxon>Sedentaria</taxon>
        <taxon>Canalipalpata</taxon>
        <taxon>Sabellida</taxon>
        <taxon>Oweniida</taxon>
        <taxon>Oweniidae</taxon>
        <taxon>Owenia</taxon>
    </lineage>
</organism>
<reference evidence="5" key="1">
    <citation type="submission" date="2022-03" db="EMBL/GenBank/DDBJ databases">
        <authorList>
            <person name="Martin C."/>
        </authorList>
    </citation>
    <scope>NUCLEOTIDE SEQUENCE</scope>
</reference>
<sequence>MWAKTKLWIVVIMVTVNPNRGEYQEIWFLPASMALNCMASIECAPSSQGTTCHELKEYMVKYPDGTTNCVPCTKCPGGQCVAAHCFEYTNTVCRSPRSNEYIATHVCTVCSNCGDTRTVKRNCTKHSDTVCGDCKTGVSVGVAVLVILFAAMAYLQIQKRKIQTQTESNTPFLPKWTTSEQDTR</sequence>
<dbReference type="PROSITE" id="PS50050">
    <property type="entry name" value="TNFR_NGFR_2"/>
    <property type="match status" value="1"/>
</dbReference>
<feature type="disulfide bond" evidence="1">
    <location>
        <begin position="75"/>
        <end position="93"/>
    </location>
</feature>
<evidence type="ECO:0000256" key="2">
    <source>
        <dbReference type="SAM" id="Phobius"/>
    </source>
</evidence>
<evidence type="ECO:0000313" key="5">
    <source>
        <dbReference type="EMBL" id="CAH1777429.1"/>
    </source>
</evidence>
<evidence type="ECO:0000259" key="4">
    <source>
        <dbReference type="PROSITE" id="PS50050"/>
    </source>
</evidence>
<dbReference type="EMBL" id="CAIIXF020000002">
    <property type="protein sequence ID" value="CAH1777429.1"/>
    <property type="molecule type" value="Genomic_DNA"/>
</dbReference>
<feature type="disulfide bond" evidence="1">
    <location>
        <begin position="72"/>
        <end position="85"/>
    </location>
</feature>
<dbReference type="OrthoDB" id="10048028at2759"/>
<comment type="caution">
    <text evidence="1">Lacks conserved residue(s) required for the propagation of feature annotation.</text>
</comment>
<keyword evidence="6" id="KW-1185">Reference proteome</keyword>